<organism evidence="1 2">
    <name type="scientific">Botryobasidium botryosum (strain FD-172 SS1)</name>
    <dbReference type="NCBI Taxonomy" id="930990"/>
    <lineage>
        <taxon>Eukaryota</taxon>
        <taxon>Fungi</taxon>
        <taxon>Dikarya</taxon>
        <taxon>Basidiomycota</taxon>
        <taxon>Agaricomycotina</taxon>
        <taxon>Agaricomycetes</taxon>
        <taxon>Cantharellales</taxon>
        <taxon>Botryobasidiaceae</taxon>
        <taxon>Botryobasidium</taxon>
    </lineage>
</organism>
<dbReference type="EMBL" id="KL198035">
    <property type="protein sequence ID" value="KDQ14851.1"/>
    <property type="molecule type" value="Genomic_DNA"/>
</dbReference>
<dbReference type="AlphaFoldDB" id="A0A067MTH7"/>
<reference evidence="2" key="1">
    <citation type="journal article" date="2014" name="Proc. Natl. Acad. Sci. U.S.A.">
        <title>Extensive sampling of basidiomycete genomes demonstrates inadequacy of the white-rot/brown-rot paradigm for wood decay fungi.</title>
        <authorList>
            <person name="Riley R."/>
            <person name="Salamov A.A."/>
            <person name="Brown D.W."/>
            <person name="Nagy L.G."/>
            <person name="Floudas D."/>
            <person name="Held B.W."/>
            <person name="Levasseur A."/>
            <person name="Lombard V."/>
            <person name="Morin E."/>
            <person name="Otillar R."/>
            <person name="Lindquist E.A."/>
            <person name="Sun H."/>
            <person name="LaButti K.M."/>
            <person name="Schmutz J."/>
            <person name="Jabbour D."/>
            <person name="Luo H."/>
            <person name="Baker S.E."/>
            <person name="Pisabarro A.G."/>
            <person name="Walton J.D."/>
            <person name="Blanchette R.A."/>
            <person name="Henrissat B."/>
            <person name="Martin F."/>
            <person name="Cullen D."/>
            <person name="Hibbett D.S."/>
            <person name="Grigoriev I.V."/>
        </authorList>
    </citation>
    <scope>NUCLEOTIDE SEQUENCE [LARGE SCALE GENOMIC DNA]</scope>
    <source>
        <strain evidence="2">FD-172 SS1</strain>
    </source>
</reference>
<accession>A0A067MTH7</accession>
<gene>
    <name evidence="1" type="ORF">BOTBODRAFT_109517</name>
</gene>
<dbReference type="OrthoDB" id="6613063at2759"/>
<name>A0A067MTH7_BOTB1</name>
<dbReference type="InParanoid" id="A0A067MTH7"/>
<evidence type="ECO:0000313" key="1">
    <source>
        <dbReference type="EMBL" id="KDQ14851.1"/>
    </source>
</evidence>
<sequence>MPNIRIFYQYDATRLSACPLTIHILLHIADGIEKIGPMWVYWCFALERHCGLLQRMVTSRSRPYESLS</sequence>
<dbReference type="Proteomes" id="UP000027195">
    <property type="component" value="Unassembled WGS sequence"/>
</dbReference>
<keyword evidence="2" id="KW-1185">Reference proteome</keyword>
<protein>
    <submittedName>
        <fullName evidence="1">Uncharacterized protein</fullName>
    </submittedName>
</protein>
<dbReference type="HOGENOM" id="CLU_154299_2_0_1"/>
<evidence type="ECO:0000313" key="2">
    <source>
        <dbReference type="Proteomes" id="UP000027195"/>
    </source>
</evidence>
<proteinExistence type="predicted"/>
<dbReference type="STRING" id="930990.A0A067MTH7"/>